<dbReference type="Pfam" id="PF25597">
    <property type="entry name" value="SH3_retrovirus"/>
    <property type="match status" value="1"/>
</dbReference>
<feature type="domain" description="Retroviral polymerase SH3-like" evidence="2">
    <location>
        <begin position="259"/>
        <end position="295"/>
    </location>
</feature>
<evidence type="ECO:0000259" key="2">
    <source>
        <dbReference type="Pfam" id="PF25597"/>
    </source>
</evidence>
<dbReference type="InterPro" id="IPR057670">
    <property type="entry name" value="SH3_retrovirus"/>
</dbReference>
<feature type="domain" description="GAG-pre-integrase" evidence="1">
    <location>
        <begin position="113"/>
        <end position="150"/>
    </location>
</feature>
<gene>
    <name evidence="3" type="ORF">Sangu_3121000</name>
</gene>
<dbReference type="InterPro" id="IPR025724">
    <property type="entry name" value="GAG-pre-integrase_dom"/>
</dbReference>
<protein>
    <submittedName>
        <fullName evidence="3">Uncharacterized protein</fullName>
    </submittedName>
</protein>
<dbReference type="AlphaFoldDB" id="A0AAW2K360"/>
<evidence type="ECO:0000313" key="3">
    <source>
        <dbReference type="EMBL" id="KAL0300443.1"/>
    </source>
</evidence>
<sequence>MNGLEKSINELINMSVQYEATIKKSAPSVLIGEASTSKAIGKRAGRWKRKKGKAKAKTVIVTKDAKSAAVAPVEWTRERRGWVLSSSRGQTISAPIAVRKGIGRGVVPIYLPIKIWHARLGHISQDRMKRLVDSKSLEIDNLDNLPAYVCGPLNTQARGGFSYFITFTDDHSRYGYVYLMRYKSDAFVRFKEFRLEVENQTVAKLKPFDRTEGYALETAARLLNIAPSKTVAQTPYQIWHGKPASYKYLRVWGSLAYIRRLVGDKLDSRSSLCRFIGYPKETAGYYFYDPIEQRYLSQGMQCSWKEVFQQILDADEI</sequence>
<proteinExistence type="predicted"/>
<comment type="caution">
    <text evidence="3">The sequence shown here is derived from an EMBL/GenBank/DDBJ whole genome shotgun (WGS) entry which is preliminary data.</text>
</comment>
<organism evidence="3">
    <name type="scientific">Sesamum angustifolium</name>
    <dbReference type="NCBI Taxonomy" id="2727405"/>
    <lineage>
        <taxon>Eukaryota</taxon>
        <taxon>Viridiplantae</taxon>
        <taxon>Streptophyta</taxon>
        <taxon>Embryophyta</taxon>
        <taxon>Tracheophyta</taxon>
        <taxon>Spermatophyta</taxon>
        <taxon>Magnoliopsida</taxon>
        <taxon>eudicotyledons</taxon>
        <taxon>Gunneridae</taxon>
        <taxon>Pentapetalae</taxon>
        <taxon>asterids</taxon>
        <taxon>lamiids</taxon>
        <taxon>Lamiales</taxon>
        <taxon>Pedaliaceae</taxon>
        <taxon>Sesamum</taxon>
    </lineage>
</organism>
<reference evidence="3" key="2">
    <citation type="journal article" date="2024" name="Plant">
        <title>Genomic evolution and insights into agronomic trait innovations of Sesamum species.</title>
        <authorList>
            <person name="Miao H."/>
            <person name="Wang L."/>
            <person name="Qu L."/>
            <person name="Liu H."/>
            <person name="Sun Y."/>
            <person name="Le M."/>
            <person name="Wang Q."/>
            <person name="Wei S."/>
            <person name="Zheng Y."/>
            <person name="Lin W."/>
            <person name="Duan Y."/>
            <person name="Cao H."/>
            <person name="Xiong S."/>
            <person name="Wang X."/>
            <person name="Wei L."/>
            <person name="Li C."/>
            <person name="Ma Q."/>
            <person name="Ju M."/>
            <person name="Zhao R."/>
            <person name="Li G."/>
            <person name="Mu C."/>
            <person name="Tian Q."/>
            <person name="Mei H."/>
            <person name="Zhang T."/>
            <person name="Gao T."/>
            <person name="Zhang H."/>
        </authorList>
    </citation>
    <scope>NUCLEOTIDE SEQUENCE</scope>
    <source>
        <strain evidence="3">G01</strain>
    </source>
</reference>
<dbReference type="InterPro" id="IPR012337">
    <property type="entry name" value="RNaseH-like_sf"/>
</dbReference>
<dbReference type="PANTHER" id="PTHR42648:SF27">
    <property type="entry name" value="RNA-DIRECTED DNA POLYMERASE"/>
    <property type="match status" value="1"/>
</dbReference>
<dbReference type="PANTHER" id="PTHR42648">
    <property type="entry name" value="TRANSPOSASE, PUTATIVE-RELATED"/>
    <property type="match status" value="1"/>
</dbReference>
<reference evidence="3" key="1">
    <citation type="submission" date="2020-06" db="EMBL/GenBank/DDBJ databases">
        <authorList>
            <person name="Li T."/>
            <person name="Hu X."/>
            <person name="Zhang T."/>
            <person name="Song X."/>
            <person name="Zhang H."/>
            <person name="Dai N."/>
            <person name="Sheng W."/>
            <person name="Hou X."/>
            <person name="Wei L."/>
        </authorList>
    </citation>
    <scope>NUCLEOTIDE SEQUENCE</scope>
    <source>
        <strain evidence="3">G01</strain>
        <tissue evidence="3">Leaf</tissue>
    </source>
</reference>
<dbReference type="InterPro" id="IPR039537">
    <property type="entry name" value="Retrotran_Ty1/copia-like"/>
</dbReference>
<dbReference type="EMBL" id="JACGWK010000326">
    <property type="protein sequence ID" value="KAL0300443.1"/>
    <property type="molecule type" value="Genomic_DNA"/>
</dbReference>
<accession>A0AAW2K360</accession>
<dbReference type="Pfam" id="PF13976">
    <property type="entry name" value="gag_pre-integrs"/>
    <property type="match status" value="1"/>
</dbReference>
<evidence type="ECO:0000259" key="1">
    <source>
        <dbReference type="Pfam" id="PF13976"/>
    </source>
</evidence>
<name>A0AAW2K360_9LAMI</name>
<dbReference type="SUPFAM" id="SSF53098">
    <property type="entry name" value="Ribonuclease H-like"/>
    <property type="match status" value="1"/>
</dbReference>